<dbReference type="KEGG" id="cyn:Cyan7425_3996"/>
<dbReference type="Gene3D" id="3.40.50.360">
    <property type="match status" value="1"/>
</dbReference>
<dbReference type="GO" id="GO:0010181">
    <property type="term" value="F:FMN binding"/>
    <property type="evidence" value="ECO:0007669"/>
    <property type="project" value="TreeGrafter"/>
</dbReference>
<sequence length="188" mass="20602">MVRIAGFAGSLRSDSYSQQALRIAADRMAALGAEVDLLDLRSLHLPFCDGGDDYPDYPDVAKLRQTVRNADGLLLVTPEYHGSISGVLKNALDLMGFEELSGKVTGVISVLGGQSNSNALNDLRIILRWVHAWTIPEQVAIGQAWKAFDANGQLVDEKLSLRLDEFARSLVENTRKLQVTPERQRVAA</sequence>
<gene>
    <name evidence="2" type="ordered locus">Cyan7425_3996</name>
</gene>
<dbReference type="EMBL" id="CP001344">
    <property type="protein sequence ID" value="ACL46310.1"/>
    <property type="molecule type" value="Genomic_DNA"/>
</dbReference>
<proteinExistence type="predicted"/>
<dbReference type="GO" id="GO:0016491">
    <property type="term" value="F:oxidoreductase activity"/>
    <property type="evidence" value="ECO:0007669"/>
    <property type="project" value="InterPro"/>
</dbReference>
<dbReference type="InterPro" id="IPR005025">
    <property type="entry name" value="FMN_Rdtase-like_dom"/>
</dbReference>
<dbReference type="OrthoDB" id="9790975at2"/>
<protein>
    <submittedName>
        <fullName evidence="2">NADPH-dependent FMN reductase</fullName>
    </submittedName>
</protein>
<dbReference type="Pfam" id="PF03358">
    <property type="entry name" value="FMN_red"/>
    <property type="match status" value="1"/>
</dbReference>
<dbReference type="SUPFAM" id="SSF52218">
    <property type="entry name" value="Flavoproteins"/>
    <property type="match status" value="1"/>
</dbReference>
<evidence type="ECO:0000259" key="1">
    <source>
        <dbReference type="Pfam" id="PF03358"/>
    </source>
</evidence>
<dbReference type="PANTHER" id="PTHR30543">
    <property type="entry name" value="CHROMATE REDUCTASE"/>
    <property type="match status" value="1"/>
</dbReference>
<dbReference type="AlphaFoldDB" id="B8HVJ8"/>
<accession>B8HVJ8</accession>
<dbReference type="GO" id="GO:0005829">
    <property type="term" value="C:cytosol"/>
    <property type="evidence" value="ECO:0007669"/>
    <property type="project" value="TreeGrafter"/>
</dbReference>
<dbReference type="eggNOG" id="COG0431">
    <property type="taxonomic scope" value="Bacteria"/>
</dbReference>
<dbReference type="InterPro" id="IPR029039">
    <property type="entry name" value="Flavoprotein-like_sf"/>
</dbReference>
<name>B8HVJ8_CYAP4</name>
<dbReference type="HOGENOM" id="CLU_055322_1_2_3"/>
<reference evidence="2" key="1">
    <citation type="submission" date="2009-01" db="EMBL/GenBank/DDBJ databases">
        <title>Complete sequence of chromosome Cyanothece sp. PCC 7425.</title>
        <authorList>
            <consortium name="US DOE Joint Genome Institute"/>
            <person name="Lucas S."/>
            <person name="Copeland A."/>
            <person name="Lapidus A."/>
            <person name="Glavina del Rio T."/>
            <person name="Dalin E."/>
            <person name="Tice H."/>
            <person name="Bruce D."/>
            <person name="Goodwin L."/>
            <person name="Pitluck S."/>
            <person name="Sims D."/>
            <person name="Meineke L."/>
            <person name="Brettin T."/>
            <person name="Detter J.C."/>
            <person name="Han C."/>
            <person name="Larimer F."/>
            <person name="Land M."/>
            <person name="Hauser L."/>
            <person name="Kyrpides N."/>
            <person name="Ovchinnikova G."/>
            <person name="Liberton M."/>
            <person name="Stoeckel J."/>
            <person name="Banerjee A."/>
            <person name="Singh A."/>
            <person name="Page L."/>
            <person name="Sato H."/>
            <person name="Zhao L."/>
            <person name="Sherman L."/>
            <person name="Pakrasi H."/>
            <person name="Richardson P."/>
        </authorList>
    </citation>
    <scope>NUCLEOTIDE SEQUENCE</scope>
    <source>
        <strain evidence="2">PCC 7425</strain>
    </source>
</reference>
<evidence type="ECO:0000313" key="2">
    <source>
        <dbReference type="EMBL" id="ACL46310.1"/>
    </source>
</evidence>
<dbReference type="InterPro" id="IPR050712">
    <property type="entry name" value="NAD(P)H-dep_reductase"/>
</dbReference>
<organism evidence="2">
    <name type="scientific">Cyanothece sp. (strain PCC 7425 / ATCC 29141)</name>
    <dbReference type="NCBI Taxonomy" id="395961"/>
    <lineage>
        <taxon>Bacteria</taxon>
        <taxon>Bacillati</taxon>
        <taxon>Cyanobacteriota</taxon>
        <taxon>Cyanophyceae</taxon>
        <taxon>Gomontiellales</taxon>
        <taxon>Cyanothecaceae</taxon>
        <taxon>Cyanothece</taxon>
    </lineage>
</organism>
<feature type="domain" description="NADPH-dependent FMN reductase-like" evidence="1">
    <location>
        <begin position="3"/>
        <end position="145"/>
    </location>
</feature>
<dbReference type="STRING" id="395961.Cyan7425_3996"/>
<dbReference type="PANTHER" id="PTHR30543:SF21">
    <property type="entry name" value="NAD(P)H-DEPENDENT FMN REDUCTASE LOT6"/>
    <property type="match status" value="1"/>
</dbReference>